<proteinExistence type="predicted"/>
<reference evidence="3" key="1">
    <citation type="journal article" date="2019" name="Int. J. Syst. Evol. Microbiol.">
        <title>The Global Catalogue of Microorganisms (GCM) 10K type strain sequencing project: providing services to taxonomists for standard genome sequencing and annotation.</title>
        <authorList>
            <consortium name="The Broad Institute Genomics Platform"/>
            <consortium name="The Broad Institute Genome Sequencing Center for Infectious Disease"/>
            <person name="Wu L."/>
            <person name="Ma J."/>
        </authorList>
    </citation>
    <scope>NUCLEOTIDE SEQUENCE [LARGE SCALE GENOMIC DNA]</scope>
    <source>
        <strain evidence="3">ZS-22-S1</strain>
    </source>
</reference>
<sequence>MERATAGQQTKPIHDLGAKSVTALPAGWLESCRSEGRRRSGCTGDRAGASGAEDFSL</sequence>
<accession>A0ABV9RWJ6</accession>
<dbReference type="RefSeq" id="WP_378054936.1">
    <property type="nucleotide sequence ID" value="NZ_JBHSIS010000002.1"/>
</dbReference>
<protein>
    <submittedName>
        <fullName evidence="2">Uncharacterized protein</fullName>
    </submittedName>
</protein>
<feature type="compositionally biased region" description="Polar residues" evidence="1">
    <location>
        <begin position="1"/>
        <end position="11"/>
    </location>
</feature>
<dbReference type="EMBL" id="JBHSIS010000002">
    <property type="protein sequence ID" value="MFC4852988.1"/>
    <property type="molecule type" value="Genomic_DNA"/>
</dbReference>
<evidence type="ECO:0000313" key="3">
    <source>
        <dbReference type="Proteomes" id="UP001595859"/>
    </source>
</evidence>
<evidence type="ECO:0000256" key="1">
    <source>
        <dbReference type="SAM" id="MobiDB-lite"/>
    </source>
</evidence>
<comment type="caution">
    <text evidence="2">The sequence shown here is derived from an EMBL/GenBank/DDBJ whole genome shotgun (WGS) entry which is preliminary data.</text>
</comment>
<organism evidence="2 3">
    <name type="scientific">Actinophytocola glycyrrhizae</name>
    <dbReference type="NCBI Taxonomy" id="2044873"/>
    <lineage>
        <taxon>Bacteria</taxon>
        <taxon>Bacillati</taxon>
        <taxon>Actinomycetota</taxon>
        <taxon>Actinomycetes</taxon>
        <taxon>Pseudonocardiales</taxon>
        <taxon>Pseudonocardiaceae</taxon>
    </lineage>
</organism>
<feature type="region of interest" description="Disordered" evidence="1">
    <location>
        <begin position="1"/>
        <end position="20"/>
    </location>
</feature>
<gene>
    <name evidence="2" type="ORF">ACFPCV_05690</name>
</gene>
<feature type="region of interest" description="Disordered" evidence="1">
    <location>
        <begin position="29"/>
        <end position="57"/>
    </location>
</feature>
<keyword evidence="3" id="KW-1185">Reference proteome</keyword>
<dbReference type="Proteomes" id="UP001595859">
    <property type="component" value="Unassembled WGS sequence"/>
</dbReference>
<name>A0ABV9RWJ6_9PSEU</name>
<evidence type="ECO:0000313" key="2">
    <source>
        <dbReference type="EMBL" id="MFC4852988.1"/>
    </source>
</evidence>